<dbReference type="GO" id="GO:0045454">
    <property type="term" value="P:cell redox homeostasis"/>
    <property type="evidence" value="ECO:0007669"/>
    <property type="project" value="InterPro"/>
</dbReference>
<evidence type="ECO:0000256" key="3">
    <source>
        <dbReference type="ARBA" id="ARBA00022741"/>
    </source>
</evidence>
<evidence type="ECO:0000313" key="10">
    <source>
        <dbReference type="EMBL" id="CAB4919153.1"/>
    </source>
</evidence>
<dbReference type="InterPro" id="IPR027417">
    <property type="entry name" value="P-loop_NTPase"/>
</dbReference>
<evidence type="ECO:0000256" key="5">
    <source>
        <dbReference type="ARBA" id="ARBA00022989"/>
    </source>
</evidence>
<dbReference type="PANTHER" id="PTHR43394:SF1">
    <property type="entry name" value="ATP-BINDING CASSETTE SUB-FAMILY B MEMBER 10, MITOCHONDRIAL"/>
    <property type="match status" value="1"/>
</dbReference>
<dbReference type="GO" id="GO:0016020">
    <property type="term" value="C:membrane"/>
    <property type="evidence" value="ECO:0007669"/>
    <property type="project" value="UniProtKB-SubCell"/>
</dbReference>
<dbReference type="GO" id="GO:0015421">
    <property type="term" value="F:ABC-type oligopeptide transporter activity"/>
    <property type="evidence" value="ECO:0007669"/>
    <property type="project" value="TreeGrafter"/>
</dbReference>
<dbReference type="SUPFAM" id="SSF90123">
    <property type="entry name" value="ABC transporter transmembrane region"/>
    <property type="match status" value="1"/>
</dbReference>
<evidence type="ECO:0000256" key="4">
    <source>
        <dbReference type="ARBA" id="ARBA00022840"/>
    </source>
</evidence>
<dbReference type="GO" id="GO:0005524">
    <property type="term" value="F:ATP binding"/>
    <property type="evidence" value="ECO:0007669"/>
    <property type="project" value="UniProtKB-KW"/>
</dbReference>
<dbReference type="PANTHER" id="PTHR43394">
    <property type="entry name" value="ATP-DEPENDENT PERMEASE MDL1, MITOCHONDRIAL"/>
    <property type="match status" value="1"/>
</dbReference>
<feature type="transmembrane region" description="Helical" evidence="7">
    <location>
        <begin position="257"/>
        <end position="278"/>
    </location>
</feature>
<dbReference type="AlphaFoldDB" id="A0A6J7HPG6"/>
<evidence type="ECO:0000256" key="2">
    <source>
        <dbReference type="ARBA" id="ARBA00022692"/>
    </source>
</evidence>
<dbReference type="GO" id="GO:0016887">
    <property type="term" value="F:ATP hydrolysis activity"/>
    <property type="evidence" value="ECO:0007669"/>
    <property type="project" value="InterPro"/>
</dbReference>
<dbReference type="InterPro" id="IPR039421">
    <property type="entry name" value="Type_1_exporter"/>
</dbReference>
<dbReference type="InterPro" id="IPR003593">
    <property type="entry name" value="AAA+_ATPase"/>
</dbReference>
<dbReference type="SMART" id="SM00382">
    <property type="entry name" value="AAA"/>
    <property type="match status" value="1"/>
</dbReference>
<dbReference type="Pfam" id="PF00005">
    <property type="entry name" value="ABC_tran"/>
    <property type="match status" value="1"/>
</dbReference>
<feature type="transmembrane region" description="Helical" evidence="7">
    <location>
        <begin position="143"/>
        <end position="161"/>
    </location>
</feature>
<keyword evidence="5 7" id="KW-1133">Transmembrane helix</keyword>
<dbReference type="GO" id="GO:0034775">
    <property type="term" value="P:glutathione transmembrane transport"/>
    <property type="evidence" value="ECO:0007669"/>
    <property type="project" value="InterPro"/>
</dbReference>
<sequence>MMFLAYSLGAFAFIGGIGLTISSAWLITMASMQPPILTLSVAIVLVRFFGIFRSVARYSERLMSHKAVFARLTNLRVQIYKKLSQSSIAMARSFNSGTAVKGIVDDVERAQEYQLRIKLPQSSAVISLLAGALLAYWVRPESLVFTLPACALLLAVLPQLIKRTSEPLARSIEESENSYTQLLEGATHGVTEAAIYGYLDENIASANMLERDLHTRESKLLYQSWRLSSLTNTFIAISVVGFSWLAQSLTRSESIPAVQVTMLIFIPLVIFEAITAWYPNLFGAGKLLMSQRSVDNLLATSNDIEVGQKIESEISRVTAENLTVSWGESFMQPVSFDLSKGEILVVRGRSGSGKSTLAMGLLGLLPYEGSLTFDGNDADGFSDLNSRIVGTVQRSHIFNTSLRENLKIANQEATDTELIQVLTILELDQLLNELAEGLDTVIGDFGRVISGGEAKRLSVARVLLAKADVYILDEPTEHLDDALAGRIEKAIAKRLREKITIVITHTGWEGFHKTLTMRR</sequence>
<evidence type="ECO:0000256" key="6">
    <source>
        <dbReference type="ARBA" id="ARBA00023136"/>
    </source>
</evidence>
<keyword evidence="2 7" id="KW-0812">Transmembrane</keyword>
<protein>
    <submittedName>
        <fullName evidence="10">Unannotated protein</fullName>
    </submittedName>
</protein>
<keyword evidence="4" id="KW-0067">ATP-binding</keyword>
<keyword evidence="6 7" id="KW-0472">Membrane</keyword>
<dbReference type="NCBIfam" id="TIGR02868">
    <property type="entry name" value="CydC"/>
    <property type="match status" value="1"/>
</dbReference>
<dbReference type="PROSITE" id="PS50929">
    <property type="entry name" value="ABC_TM1F"/>
    <property type="match status" value="1"/>
</dbReference>
<dbReference type="PROSITE" id="PS50893">
    <property type="entry name" value="ABC_TRANSPORTER_2"/>
    <property type="match status" value="1"/>
</dbReference>
<reference evidence="10" key="1">
    <citation type="submission" date="2020-05" db="EMBL/GenBank/DDBJ databases">
        <authorList>
            <person name="Chiriac C."/>
            <person name="Salcher M."/>
            <person name="Ghai R."/>
            <person name="Kavagutti S V."/>
        </authorList>
    </citation>
    <scope>NUCLEOTIDE SEQUENCE</scope>
</reference>
<evidence type="ECO:0000259" key="8">
    <source>
        <dbReference type="PROSITE" id="PS50893"/>
    </source>
</evidence>
<dbReference type="PROSITE" id="PS00211">
    <property type="entry name" value="ABC_TRANSPORTER_1"/>
    <property type="match status" value="1"/>
</dbReference>
<dbReference type="InterPro" id="IPR036640">
    <property type="entry name" value="ABC1_TM_sf"/>
</dbReference>
<feature type="transmembrane region" description="Helical" evidence="7">
    <location>
        <begin position="36"/>
        <end position="56"/>
    </location>
</feature>
<dbReference type="InterPro" id="IPR017871">
    <property type="entry name" value="ABC_transporter-like_CS"/>
</dbReference>
<dbReference type="Gene3D" id="1.20.1560.10">
    <property type="entry name" value="ABC transporter type 1, transmembrane domain"/>
    <property type="match status" value="1"/>
</dbReference>
<evidence type="ECO:0000256" key="1">
    <source>
        <dbReference type="ARBA" id="ARBA00004141"/>
    </source>
</evidence>
<comment type="subcellular location">
    <subcellularLocation>
        <location evidence="1">Membrane</location>
        <topology evidence="1">Multi-pass membrane protein</topology>
    </subcellularLocation>
</comment>
<keyword evidence="3" id="KW-0547">Nucleotide-binding</keyword>
<dbReference type="EMBL" id="CAFBMZ010000013">
    <property type="protein sequence ID" value="CAB4919153.1"/>
    <property type="molecule type" value="Genomic_DNA"/>
</dbReference>
<feature type="domain" description="ABC transmembrane type-1" evidence="9">
    <location>
        <begin position="8"/>
        <end position="275"/>
    </location>
</feature>
<dbReference type="InterPro" id="IPR014223">
    <property type="entry name" value="ABC_CydC/D"/>
</dbReference>
<dbReference type="SUPFAM" id="SSF52540">
    <property type="entry name" value="P-loop containing nucleoside triphosphate hydrolases"/>
    <property type="match status" value="1"/>
</dbReference>
<accession>A0A6J7HPG6</accession>
<evidence type="ECO:0000259" key="9">
    <source>
        <dbReference type="PROSITE" id="PS50929"/>
    </source>
</evidence>
<proteinExistence type="predicted"/>
<evidence type="ECO:0000256" key="7">
    <source>
        <dbReference type="SAM" id="Phobius"/>
    </source>
</evidence>
<dbReference type="InterPro" id="IPR011527">
    <property type="entry name" value="ABC1_TM_dom"/>
</dbReference>
<feature type="transmembrane region" description="Helical" evidence="7">
    <location>
        <begin position="119"/>
        <end position="137"/>
    </location>
</feature>
<dbReference type="Gene3D" id="3.40.50.300">
    <property type="entry name" value="P-loop containing nucleotide triphosphate hydrolases"/>
    <property type="match status" value="1"/>
</dbReference>
<name>A0A6J7HPG6_9ZZZZ</name>
<dbReference type="InterPro" id="IPR003439">
    <property type="entry name" value="ABC_transporter-like_ATP-bd"/>
</dbReference>
<organism evidence="10">
    <name type="scientific">freshwater metagenome</name>
    <dbReference type="NCBI Taxonomy" id="449393"/>
    <lineage>
        <taxon>unclassified sequences</taxon>
        <taxon>metagenomes</taxon>
        <taxon>ecological metagenomes</taxon>
    </lineage>
</organism>
<feature type="transmembrane region" description="Helical" evidence="7">
    <location>
        <begin position="225"/>
        <end position="245"/>
    </location>
</feature>
<gene>
    <name evidence="10" type="ORF">UFOPK3684_00296</name>
</gene>
<feature type="domain" description="ABC transporter" evidence="8">
    <location>
        <begin position="312"/>
        <end position="518"/>
    </location>
</feature>